<proteinExistence type="predicted"/>
<protein>
    <submittedName>
        <fullName evidence="1">Uncharacterized protein</fullName>
    </submittedName>
</protein>
<comment type="caution">
    <text evidence="1">The sequence shown here is derived from an EMBL/GenBank/DDBJ whole genome shotgun (WGS) entry which is preliminary data.</text>
</comment>
<accession>A0A5B0NJP0</accession>
<reference evidence="1 2" key="1">
    <citation type="submission" date="2019-05" db="EMBL/GenBank/DDBJ databases">
        <title>Emergence of the Ug99 lineage of the wheat stem rust pathogen through somatic hybridization.</title>
        <authorList>
            <person name="Li F."/>
            <person name="Upadhyaya N.M."/>
            <person name="Sperschneider J."/>
            <person name="Matny O."/>
            <person name="Nguyen-Phuc H."/>
            <person name="Mago R."/>
            <person name="Raley C."/>
            <person name="Miller M.E."/>
            <person name="Silverstein K.A.T."/>
            <person name="Henningsen E."/>
            <person name="Hirsch C.D."/>
            <person name="Visser B."/>
            <person name="Pretorius Z.A."/>
            <person name="Steffenson B.J."/>
            <person name="Schwessinger B."/>
            <person name="Dodds P.N."/>
            <person name="Figueroa M."/>
        </authorList>
    </citation>
    <scope>NUCLEOTIDE SEQUENCE [LARGE SCALE GENOMIC DNA]</scope>
    <source>
        <strain evidence="1 2">Ug99</strain>
    </source>
</reference>
<dbReference type="AlphaFoldDB" id="A0A5B0NJP0"/>
<sequence length="52" mass="5651">MVTAHAAYWTDNRFARLVLIGLFGEESVLEHVGELENPISNGNTTTATTTTT</sequence>
<dbReference type="EMBL" id="VDEP01000405">
    <property type="protein sequence ID" value="KAA1088772.1"/>
    <property type="molecule type" value="Genomic_DNA"/>
</dbReference>
<name>A0A5B0NJP0_PUCGR</name>
<gene>
    <name evidence="1" type="ORF">PGTUg99_027900</name>
</gene>
<organism evidence="1 2">
    <name type="scientific">Puccinia graminis f. sp. tritici</name>
    <dbReference type="NCBI Taxonomy" id="56615"/>
    <lineage>
        <taxon>Eukaryota</taxon>
        <taxon>Fungi</taxon>
        <taxon>Dikarya</taxon>
        <taxon>Basidiomycota</taxon>
        <taxon>Pucciniomycotina</taxon>
        <taxon>Pucciniomycetes</taxon>
        <taxon>Pucciniales</taxon>
        <taxon>Pucciniaceae</taxon>
        <taxon>Puccinia</taxon>
    </lineage>
</organism>
<dbReference type="Proteomes" id="UP000325313">
    <property type="component" value="Unassembled WGS sequence"/>
</dbReference>
<evidence type="ECO:0000313" key="1">
    <source>
        <dbReference type="EMBL" id="KAA1088772.1"/>
    </source>
</evidence>
<evidence type="ECO:0000313" key="2">
    <source>
        <dbReference type="Proteomes" id="UP000325313"/>
    </source>
</evidence>